<evidence type="ECO:0000313" key="2">
    <source>
        <dbReference type="EMBL" id="QAY61499.1"/>
    </source>
</evidence>
<keyword evidence="3" id="KW-1185">Reference proteome</keyword>
<evidence type="ECO:0000259" key="1">
    <source>
        <dbReference type="Pfam" id="PF04167"/>
    </source>
</evidence>
<dbReference type="RefSeq" id="WP_129393060.1">
    <property type="nucleotide sequence ID" value="NZ_CP035494.1"/>
</dbReference>
<organism evidence="2 3">
    <name type="scientific">Microbacterium protaetiae</name>
    <dbReference type="NCBI Taxonomy" id="2509458"/>
    <lineage>
        <taxon>Bacteria</taxon>
        <taxon>Bacillati</taxon>
        <taxon>Actinomycetota</taxon>
        <taxon>Actinomycetes</taxon>
        <taxon>Micrococcales</taxon>
        <taxon>Microbacteriaceae</taxon>
        <taxon>Microbacterium</taxon>
    </lineage>
</organism>
<dbReference type="Proteomes" id="UP000293995">
    <property type="component" value="Chromosome"/>
</dbReference>
<protein>
    <submittedName>
        <fullName evidence="2">DUF402 domain-containing protein</fullName>
    </submittedName>
</protein>
<dbReference type="InterPro" id="IPR007295">
    <property type="entry name" value="DUF402"/>
</dbReference>
<dbReference type="AlphaFoldDB" id="A0A4P6EJM7"/>
<dbReference type="InterPro" id="IPR035930">
    <property type="entry name" value="FomD-like_sf"/>
</dbReference>
<gene>
    <name evidence="2" type="ORF">ET475_17040</name>
</gene>
<dbReference type="SUPFAM" id="SSF159234">
    <property type="entry name" value="FomD-like"/>
    <property type="match status" value="1"/>
</dbReference>
<dbReference type="Gene3D" id="2.40.380.10">
    <property type="entry name" value="FomD-like"/>
    <property type="match status" value="1"/>
</dbReference>
<reference evidence="2 3" key="1">
    <citation type="submission" date="2019-01" db="EMBL/GenBank/DDBJ databases">
        <title>Genome sequencing of strain DFW100M-13.</title>
        <authorList>
            <person name="Heo J."/>
            <person name="Kim S.-J."/>
            <person name="Kim J.-S."/>
            <person name="Hong S.-B."/>
            <person name="Kwon S.-W."/>
        </authorList>
    </citation>
    <scope>NUCLEOTIDE SEQUENCE [LARGE SCALE GENOMIC DNA]</scope>
    <source>
        <strain evidence="2 3">DFW100M-13</strain>
    </source>
</reference>
<dbReference type="Pfam" id="PF04167">
    <property type="entry name" value="DUF402"/>
    <property type="match status" value="1"/>
</dbReference>
<evidence type="ECO:0000313" key="3">
    <source>
        <dbReference type="Proteomes" id="UP000293995"/>
    </source>
</evidence>
<name>A0A4P6EJM7_9MICO</name>
<dbReference type="OrthoDB" id="3815685at2"/>
<feature type="domain" description="DUF402" evidence="1">
    <location>
        <begin position="82"/>
        <end position="196"/>
    </location>
</feature>
<sequence length="230" mass="25067">MPDTAKSPQTASTPCFDSGSVVALRSVRSYPGRGNAVGFAVAGRVIVDTPDLSVVCTTVGSDLRRRAGEGSGPRGRLVLAADWDGTHVSAKWRGTAVVRVHERGTPWSVWRWHDGTRWLPGWYINIETPWQRTSLGFDTADGTLDVTVDDARGRWIVEYKDEDELDFLASVGETTPEQVARIRAAGAQAFGLATSRGWPFQADWSPWIPRDPSPAMLPESWKSLGCGASI</sequence>
<dbReference type="KEGG" id="mprt:ET475_17040"/>
<proteinExistence type="predicted"/>
<dbReference type="EMBL" id="CP035494">
    <property type="protein sequence ID" value="QAY61499.1"/>
    <property type="molecule type" value="Genomic_DNA"/>
</dbReference>
<accession>A0A4P6EJM7</accession>